<evidence type="ECO:0000313" key="2">
    <source>
        <dbReference type="EMBL" id="OJT06220.1"/>
    </source>
</evidence>
<dbReference type="AlphaFoldDB" id="A0A1M2VF63"/>
<organism evidence="2 3">
    <name type="scientific">Trametes pubescens</name>
    <name type="common">White-rot fungus</name>
    <dbReference type="NCBI Taxonomy" id="154538"/>
    <lineage>
        <taxon>Eukaryota</taxon>
        <taxon>Fungi</taxon>
        <taxon>Dikarya</taxon>
        <taxon>Basidiomycota</taxon>
        <taxon>Agaricomycotina</taxon>
        <taxon>Agaricomycetes</taxon>
        <taxon>Polyporales</taxon>
        <taxon>Polyporaceae</taxon>
        <taxon>Trametes</taxon>
    </lineage>
</organism>
<feature type="chain" id="PRO_5009890607" evidence="1">
    <location>
        <begin position="29"/>
        <end position="204"/>
    </location>
</feature>
<protein>
    <submittedName>
        <fullName evidence="2">Uncharacterized protein</fullName>
    </submittedName>
</protein>
<name>A0A1M2VF63_TRAPU</name>
<feature type="signal peptide" evidence="1">
    <location>
        <begin position="1"/>
        <end position="28"/>
    </location>
</feature>
<dbReference type="Proteomes" id="UP000184267">
    <property type="component" value="Unassembled WGS sequence"/>
</dbReference>
<gene>
    <name evidence="2" type="ORF">TRAPUB_2901</name>
</gene>
<accession>A0A1M2VF63</accession>
<evidence type="ECO:0000256" key="1">
    <source>
        <dbReference type="SAM" id="SignalP"/>
    </source>
</evidence>
<reference evidence="2 3" key="1">
    <citation type="submission" date="2016-10" db="EMBL/GenBank/DDBJ databases">
        <title>Genome sequence of the basidiomycete white-rot fungus Trametes pubescens.</title>
        <authorList>
            <person name="Makela M.R."/>
            <person name="Granchi Z."/>
            <person name="Peng M."/>
            <person name="De Vries R.P."/>
            <person name="Grigoriev I."/>
            <person name="Riley R."/>
            <person name="Hilden K."/>
        </authorList>
    </citation>
    <scope>NUCLEOTIDE SEQUENCE [LARGE SCALE GENOMIC DNA]</scope>
    <source>
        <strain evidence="2 3">FBCC735</strain>
    </source>
</reference>
<sequence>MKFFANILPATALVAALALSAAAQSATAVLNSVSLITQTTNNYNAQFKRVSASNIAHEGASVPEGVNSLTELITNQLIDVFLQVCCLTGSDAHATADLTVRFIFQDDTPTKLTGRDAANVVTAYQASSDAAQALITTFLKDHDLFAQYALTNRVTQSVRAYRAASMQYMGAIKGVAESRGDDIMDAYSGLADIFETFIQLYEQS</sequence>
<dbReference type="OMA" id="QYMGAIK"/>
<proteinExistence type="predicted"/>
<keyword evidence="3" id="KW-1185">Reference proteome</keyword>
<evidence type="ECO:0000313" key="3">
    <source>
        <dbReference type="Proteomes" id="UP000184267"/>
    </source>
</evidence>
<dbReference type="OrthoDB" id="3210262at2759"/>
<comment type="caution">
    <text evidence="2">The sequence shown here is derived from an EMBL/GenBank/DDBJ whole genome shotgun (WGS) entry which is preliminary data.</text>
</comment>
<dbReference type="EMBL" id="MNAD01001337">
    <property type="protein sequence ID" value="OJT06220.1"/>
    <property type="molecule type" value="Genomic_DNA"/>
</dbReference>
<keyword evidence="1" id="KW-0732">Signal</keyword>